<dbReference type="Proteomes" id="UP001497623">
    <property type="component" value="Unassembled WGS sequence"/>
</dbReference>
<feature type="non-terminal residue" evidence="3">
    <location>
        <position position="1"/>
    </location>
</feature>
<protein>
    <recommendedName>
        <fullName evidence="2">Ig-like domain-containing protein</fullName>
    </recommendedName>
</protein>
<dbReference type="PROSITE" id="PS50835">
    <property type="entry name" value="IG_LIKE"/>
    <property type="match status" value="1"/>
</dbReference>
<gene>
    <name evidence="3" type="ORF">MNOR_LOCUS13547</name>
</gene>
<dbReference type="InterPro" id="IPR013783">
    <property type="entry name" value="Ig-like_fold"/>
</dbReference>
<dbReference type="AlphaFoldDB" id="A0AAV2QJM1"/>
<dbReference type="Pfam" id="PF08205">
    <property type="entry name" value="C2-set_2"/>
    <property type="match status" value="1"/>
</dbReference>
<proteinExistence type="predicted"/>
<organism evidence="3 4">
    <name type="scientific">Meganyctiphanes norvegica</name>
    <name type="common">Northern krill</name>
    <name type="synonym">Thysanopoda norvegica</name>
    <dbReference type="NCBI Taxonomy" id="48144"/>
    <lineage>
        <taxon>Eukaryota</taxon>
        <taxon>Metazoa</taxon>
        <taxon>Ecdysozoa</taxon>
        <taxon>Arthropoda</taxon>
        <taxon>Crustacea</taxon>
        <taxon>Multicrustacea</taxon>
        <taxon>Malacostraca</taxon>
        <taxon>Eumalacostraca</taxon>
        <taxon>Eucarida</taxon>
        <taxon>Euphausiacea</taxon>
        <taxon>Euphausiidae</taxon>
        <taxon>Meganyctiphanes</taxon>
    </lineage>
</organism>
<keyword evidence="4" id="KW-1185">Reference proteome</keyword>
<accession>A0AAV2QJM1</accession>
<keyword evidence="1" id="KW-1015">Disulfide bond</keyword>
<evidence type="ECO:0000256" key="1">
    <source>
        <dbReference type="ARBA" id="ARBA00023157"/>
    </source>
</evidence>
<dbReference type="InterPro" id="IPR036179">
    <property type="entry name" value="Ig-like_dom_sf"/>
</dbReference>
<feature type="domain" description="Ig-like" evidence="2">
    <location>
        <begin position="48"/>
        <end position="153"/>
    </location>
</feature>
<dbReference type="Gene3D" id="2.60.40.10">
    <property type="entry name" value="Immunoglobulins"/>
    <property type="match status" value="1"/>
</dbReference>
<dbReference type="InterPro" id="IPR007110">
    <property type="entry name" value="Ig-like_dom"/>
</dbReference>
<dbReference type="EMBL" id="CAXKWB010007789">
    <property type="protein sequence ID" value="CAL4088413.1"/>
    <property type="molecule type" value="Genomic_DNA"/>
</dbReference>
<dbReference type="InterPro" id="IPR013162">
    <property type="entry name" value="CD80_C2-set"/>
</dbReference>
<evidence type="ECO:0000259" key="2">
    <source>
        <dbReference type="PROSITE" id="PS50835"/>
    </source>
</evidence>
<reference evidence="3 4" key="1">
    <citation type="submission" date="2024-05" db="EMBL/GenBank/DDBJ databases">
        <authorList>
            <person name="Wallberg A."/>
        </authorList>
    </citation>
    <scope>NUCLEOTIDE SEQUENCE [LARGE SCALE GENOMIC DNA]</scope>
</reference>
<evidence type="ECO:0000313" key="4">
    <source>
        <dbReference type="Proteomes" id="UP001497623"/>
    </source>
</evidence>
<sequence>LLLSTGSSVTLVDVDVNSSGEYKCEVITDFPEFHTADKSKPMMVVEIPEEKPVIEGTKHQYRIGEQVKLKCIAPYSSPPAQLTWFINHKQAPPQYLDIRRPVDAAHGSGQTHQSQLSLRFTVTKDHFENGEMTLRCSARIESLYYKTQQHSVDGQLTYQVQLMDPMAVPISAGVSGHESGYHIIKLPLRILVTLILVLNIFAGA</sequence>
<name>A0AAV2QJM1_MEGNR</name>
<dbReference type="PANTHER" id="PTHR21261">
    <property type="entry name" value="BEAT PROTEIN"/>
    <property type="match status" value="1"/>
</dbReference>
<comment type="caution">
    <text evidence="3">The sequence shown here is derived from an EMBL/GenBank/DDBJ whole genome shotgun (WGS) entry which is preliminary data.</text>
</comment>
<dbReference type="SUPFAM" id="SSF48726">
    <property type="entry name" value="Immunoglobulin"/>
    <property type="match status" value="1"/>
</dbReference>
<evidence type="ECO:0000313" key="3">
    <source>
        <dbReference type="EMBL" id="CAL4088413.1"/>
    </source>
</evidence>
<dbReference type="PANTHER" id="PTHR21261:SF15">
    <property type="entry name" value="BEATEN PATH IIIA, ISOFORM D-RELATED"/>
    <property type="match status" value="1"/>
</dbReference>